<dbReference type="GO" id="GO:0003924">
    <property type="term" value="F:GTPase activity"/>
    <property type="evidence" value="ECO:0007669"/>
    <property type="project" value="InterPro"/>
</dbReference>
<dbReference type="InterPro" id="IPR036525">
    <property type="entry name" value="Tubulin/FtsZ_GTPase_sf"/>
</dbReference>
<dbReference type="SMART" id="SM00864">
    <property type="entry name" value="Tubulin"/>
    <property type="match status" value="1"/>
</dbReference>
<dbReference type="InterPro" id="IPR037103">
    <property type="entry name" value="Tubulin/FtsZ-like_C"/>
</dbReference>
<keyword evidence="7 9" id="KW-0342">GTP-binding</keyword>
<dbReference type="GO" id="GO:0005874">
    <property type="term" value="C:microtubule"/>
    <property type="evidence" value="ECO:0007669"/>
    <property type="project" value="UniProtKB-KW"/>
</dbReference>
<protein>
    <recommendedName>
        <fullName evidence="9">Tubulin beta chain</fullName>
    </recommendedName>
</protein>
<comment type="subunit">
    <text evidence="9">Dimer of alpha and beta chains. A typical microtubule is a hollow water-filled tube with an outer diameter of 25 nm and an inner diameter of 15 nM. Alpha-beta heterodimers associate head-to-tail to form protofilaments running lengthwise along the microtubule wall with the beta-tubulin subunit facing the microtubule plus end conferring a structural polarity. Microtubules usually have 13 protofilaments but different protofilament numbers can be found in some organisms and specialized cells.</text>
</comment>
<reference evidence="12" key="1">
    <citation type="submission" date="2012-04" db="EMBL/GenBank/DDBJ databases">
        <title>The Genome Sequence of Loa loa.</title>
        <authorList>
            <consortium name="The Broad Institute Genome Sequencing Platform"/>
            <consortium name="Broad Institute Genome Sequencing Center for Infectious Disease"/>
            <person name="Nutman T.B."/>
            <person name="Fink D.L."/>
            <person name="Russ C."/>
            <person name="Young S."/>
            <person name="Zeng Q."/>
            <person name="Gargeya S."/>
            <person name="Alvarado L."/>
            <person name="Berlin A."/>
            <person name="Chapman S.B."/>
            <person name="Chen Z."/>
            <person name="Freedman E."/>
            <person name="Gellesch M."/>
            <person name="Goldberg J."/>
            <person name="Griggs A."/>
            <person name="Gujja S."/>
            <person name="Heilman E.R."/>
            <person name="Heiman D."/>
            <person name="Howarth C."/>
            <person name="Mehta T."/>
            <person name="Neiman D."/>
            <person name="Pearson M."/>
            <person name="Roberts A."/>
            <person name="Saif S."/>
            <person name="Shea T."/>
            <person name="Shenoy N."/>
            <person name="Sisk P."/>
            <person name="Stolte C."/>
            <person name="Sykes S."/>
            <person name="White J."/>
            <person name="Yandava C."/>
            <person name="Haas B."/>
            <person name="Henn M.R."/>
            <person name="Nusbaum C."/>
            <person name="Birren B."/>
        </authorList>
    </citation>
    <scope>NUCLEOTIDE SEQUENCE [LARGE SCALE GENOMIC DNA]</scope>
</reference>
<organism evidence="12 13">
    <name type="scientific">Loa loa</name>
    <name type="common">Eye worm</name>
    <name type="synonym">Filaria loa</name>
    <dbReference type="NCBI Taxonomy" id="7209"/>
    <lineage>
        <taxon>Eukaryota</taxon>
        <taxon>Metazoa</taxon>
        <taxon>Ecdysozoa</taxon>
        <taxon>Nematoda</taxon>
        <taxon>Chromadorea</taxon>
        <taxon>Rhabditida</taxon>
        <taxon>Spirurina</taxon>
        <taxon>Spiruromorpha</taxon>
        <taxon>Filarioidea</taxon>
        <taxon>Onchocercidae</taxon>
        <taxon>Loa</taxon>
    </lineage>
</organism>
<dbReference type="PRINTS" id="PR01161">
    <property type="entry name" value="TUBULIN"/>
</dbReference>
<dbReference type="GO" id="GO:0005200">
    <property type="term" value="F:structural constituent of cytoskeleton"/>
    <property type="evidence" value="ECO:0007669"/>
    <property type="project" value="InterPro"/>
</dbReference>
<dbReference type="InterPro" id="IPR018316">
    <property type="entry name" value="Tubulin/FtsZ_2-layer-sand-dom"/>
</dbReference>
<dbReference type="SUPFAM" id="SSF52490">
    <property type="entry name" value="Tubulin nucleotide-binding domain-like"/>
    <property type="match status" value="1"/>
</dbReference>
<dbReference type="PRINTS" id="PR01163">
    <property type="entry name" value="BETATUBULIN"/>
</dbReference>
<dbReference type="Pfam" id="PF03953">
    <property type="entry name" value="Tubulin_C"/>
    <property type="match status" value="1"/>
</dbReference>
<feature type="domain" description="Tubulin/FtsZ GTPase" evidence="10">
    <location>
        <begin position="47"/>
        <end position="244"/>
    </location>
</feature>
<evidence type="ECO:0000256" key="3">
    <source>
        <dbReference type="ARBA" id="ARBA00022701"/>
    </source>
</evidence>
<dbReference type="FunFam" id="3.40.50.1440:FF:000006">
    <property type="entry name" value="Tubulin beta chain"/>
    <property type="match status" value="1"/>
</dbReference>
<evidence type="ECO:0000256" key="6">
    <source>
        <dbReference type="ARBA" id="ARBA00022842"/>
    </source>
</evidence>
<dbReference type="InterPro" id="IPR008280">
    <property type="entry name" value="Tub_FtsZ_C"/>
</dbReference>
<reference evidence="13" key="2">
    <citation type="submission" date="2016-11" db="UniProtKB">
        <authorList>
            <consortium name="WormBaseParasite"/>
        </authorList>
    </citation>
    <scope>IDENTIFICATION</scope>
</reference>
<comment type="cofactor">
    <cofactor evidence="1">
        <name>Mg(2+)</name>
        <dbReference type="ChEBI" id="CHEBI:18420"/>
    </cofactor>
</comment>
<comment type="similarity">
    <text evidence="2 9">Belongs to the tubulin family.</text>
</comment>
<evidence type="ECO:0000256" key="5">
    <source>
        <dbReference type="ARBA" id="ARBA00022741"/>
    </source>
</evidence>
<evidence type="ECO:0000259" key="10">
    <source>
        <dbReference type="SMART" id="SM00864"/>
    </source>
</evidence>
<dbReference type="PROSITE" id="PS00227">
    <property type="entry name" value="TUBULIN"/>
    <property type="match status" value="1"/>
</dbReference>
<accession>A0A1I7VD63</accession>
<dbReference type="GO" id="GO:0046872">
    <property type="term" value="F:metal ion binding"/>
    <property type="evidence" value="ECO:0007669"/>
    <property type="project" value="UniProtKB-KW"/>
</dbReference>
<dbReference type="CDD" id="cd02187">
    <property type="entry name" value="beta_tubulin"/>
    <property type="match status" value="1"/>
</dbReference>
<dbReference type="PANTHER" id="PTHR11588">
    <property type="entry name" value="TUBULIN"/>
    <property type="match status" value="1"/>
</dbReference>
<dbReference type="AlphaFoldDB" id="A0A1I7VD63"/>
<dbReference type="InterPro" id="IPR003008">
    <property type="entry name" value="Tubulin_FtsZ_GTPase"/>
</dbReference>
<name>A0A1I7VD63_LOALO</name>
<dbReference type="STRING" id="7209.A0A1I7VD63"/>
<evidence type="ECO:0000256" key="2">
    <source>
        <dbReference type="ARBA" id="ARBA00009636"/>
    </source>
</evidence>
<feature type="domain" description="Tubulin/FtsZ 2-layer sandwich" evidence="11">
    <location>
        <begin position="246"/>
        <end position="380"/>
    </location>
</feature>
<dbReference type="Gene3D" id="3.40.50.1440">
    <property type="entry name" value="Tubulin/FtsZ, GTPase domain"/>
    <property type="match status" value="1"/>
</dbReference>
<evidence type="ECO:0000313" key="12">
    <source>
        <dbReference type="Proteomes" id="UP000095285"/>
    </source>
</evidence>
<evidence type="ECO:0000256" key="9">
    <source>
        <dbReference type="RuleBase" id="RU000352"/>
    </source>
</evidence>
<dbReference type="Proteomes" id="UP000095285">
    <property type="component" value="Unassembled WGS sequence"/>
</dbReference>
<dbReference type="SMART" id="SM00865">
    <property type="entry name" value="Tubulin_C"/>
    <property type="match status" value="1"/>
</dbReference>
<dbReference type="InterPro" id="IPR000217">
    <property type="entry name" value="Tubulin"/>
</dbReference>
<evidence type="ECO:0000256" key="1">
    <source>
        <dbReference type="ARBA" id="ARBA00001946"/>
    </source>
</evidence>
<keyword evidence="5 9" id="KW-0547">Nucleotide-binding</keyword>
<evidence type="ECO:0000256" key="8">
    <source>
        <dbReference type="ARBA" id="ARBA00034296"/>
    </source>
</evidence>
<dbReference type="GO" id="GO:0007017">
    <property type="term" value="P:microtubule-based process"/>
    <property type="evidence" value="ECO:0007669"/>
    <property type="project" value="InterPro"/>
</dbReference>
<evidence type="ECO:0000259" key="11">
    <source>
        <dbReference type="SMART" id="SM00865"/>
    </source>
</evidence>
<sequence>MSQIISAQVGQCGNQIGTKFWEIISGEHGIEPNGTYNGDSPLQLEHIDVYFKEVEGKKYVPRAVLVDLEPATMNLVRLSTYGNLFQPDNFLFGKIGVGNNFARGYYTDGMDFIDDVMNNIRKEAEMCDSLMGFHLTHSLGGGTGSGLGALMIMKIREQYPNRMVTSFSVFPTPKASDVIVEPYNATLATRHLIENVDGTFCIDNTALRDISLHTLKLASPAYDDFNHIASMAMSGVTSFFRFPGQLNTDLHELAVNMIPLPSLHFLMFGSAPLIARNTAAPTPLKISQLIQQSFDKRNIITACDPKNGRYLTAAAMFRGQLSVDEVESQISTIRKTLTPEWLPNNIKLATCEIPTRGTILSAAPLFNNTAIQEILANIRQSFSAMFRRKAFLHWYTGEGMEEQEFKDANNILKDTITEYQKYEEMQDDKAENVVIGNKIQAANDGTEQ</sequence>
<evidence type="ECO:0000313" key="13">
    <source>
        <dbReference type="WBParaSite" id="EN70_12450"/>
    </source>
</evidence>
<dbReference type="InterPro" id="IPR023123">
    <property type="entry name" value="Tubulin_C"/>
</dbReference>
<keyword evidence="12" id="KW-1185">Reference proteome</keyword>
<dbReference type="WBParaSite" id="EN70_12450">
    <property type="protein sequence ID" value="EN70_12450"/>
    <property type="gene ID" value="EN70_12450"/>
</dbReference>
<dbReference type="InterPro" id="IPR017975">
    <property type="entry name" value="Tubulin_CS"/>
</dbReference>
<keyword evidence="4" id="KW-0479">Metal-binding</keyword>
<proteinExistence type="inferred from homology"/>
<dbReference type="Pfam" id="PF00091">
    <property type="entry name" value="Tubulin"/>
    <property type="match status" value="1"/>
</dbReference>
<comment type="function">
    <text evidence="8 9">Tubulin is the major constituent of microtubules, a cylinder consisting of laterally associated linear protofilaments composed of alpha- and beta-tubulin heterodimers. Microtubules grow by the addition of GTP-tubulin dimers to the microtubule end, where a stabilizing cap forms. Below the cap, tubulin dimers are in GDP-bound state, owing to GTPase activity of alpha-tubulin.</text>
</comment>
<dbReference type="Gene3D" id="1.10.287.600">
    <property type="entry name" value="Helix hairpin bin"/>
    <property type="match status" value="1"/>
</dbReference>
<dbReference type="Gene3D" id="3.30.1330.20">
    <property type="entry name" value="Tubulin/FtsZ, C-terminal domain"/>
    <property type="match status" value="1"/>
</dbReference>
<evidence type="ECO:0000256" key="7">
    <source>
        <dbReference type="ARBA" id="ARBA00023134"/>
    </source>
</evidence>
<dbReference type="SUPFAM" id="SSF55307">
    <property type="entry name" value="Tubulin C-terminal domain-like"/>
    <property type="match status" value="1"/>
</dbReference>
<dbReference type="GO" id="GO:0005525">
    <property type="term" value="F:GTP binding"/>
    <property type="evidence" value="ECO:0007669"/>
    <property type="project" value="UniProtKB-UniRule"/>
</dbReference>
<evidence type="ECO:0000256" key="4">
    <source>
        <dbReference type="ARBA" id="ARBA00022723"/>
    </source>
</evidence>
<keyword evidence="3 9" id="KW-0493">Microtubule</keyword>
<dbReference type="InterPro" id="IPR002453">
    <property type="entry name" value="Beta_tubulin"/>
</dbReference>
<keyword evidence="6" id="KW-0460">Magnesium</keyword>